<dbReference type="GeneTree" id="ENSGT00930000152726"/>
<evidence type="ECO:0000313" key="2">
    <source>
        <dbReference type="Proteomes" id="UP000694388"/>
    </source>
</evidence>
<dbReference type="InterPro" id="IPR001611">
    <property type="entry name" value="Leu-rich_rpt"/>
</dbReference>
<sequence length="165" mass="18045">MEGLKSQTKLRILGLVMCNLSTKSGRGLGDLKNIINLEDLDLSLNPIGDEGLQGLMEGLKSRTKLRTLSLRVCNLSTKSGPILRDLKKIINLEALELSQNPIGDEGLEGLIEGLKSQTKLRTLGLWGCKLSTKSGPVLRDLKNIINLEDLDVRCNDPSLDDPITK</sequence>
<dbReference type="SUPFAM" id="SSF52047">
    <property type="entry name" value="RNI-like"/>
    <property type="match status" value="1"/>
</dbReference>
<dbReference type="SMART" id="SM00368">
    <property type="entry name" value="LRR_RI"/>
    <property type="match status" value="3"/>
</dbReference>
<proteinExistence type="predicted"/>
<keyword evidence="2" id="KW-1185">Reference proteome</keyword>
<dbReference type="Ensembl" id="ENSEBUT00000007891.1">
    <property type="protein sequence ID" value="ENSEBUP00000007410.1"/>
    <property type="gene ID" value="ENSEBUG00000004836.1"/>
</dbReference>
<dbReference type="Gene3D" id="3.80.10.10">
    <property type="entry name" value="Ribonuclease Inhibitor"/>
    <property type="match status" value="1"/>
</dbReference>
<accession>A0A8C4NNX1</accession>
<dbReference type="PROSITE" id="PS51450">
    <property type="entry name" value="LRR"/>
    <property type="match status" value="1"/>
</dbReference>
<dbReference type="Proteomes" id="UP000694388">
    <property type="component" value="Unplaced"/>
</dbReference>
<reference evidence="1" key="2">
    <citation type="submission" date="2025-09" db="UniProtKB">
        <authorList>
            <consortium name="Ensembl"/>
        </authorList>
    </citation>
    <scope>IDENTIFICATION</scope>
</reference>
<evidence type="ECO:0000313" key="1">
    <source>
        <dbReference type="Ensembl" id="ENSEBUP00000007410.1"/>
    </source>
</evidence>
<dbReference type="InterPro" id="IPR032675">
    <property type="entry name" value="LRR_dom_sf"/>
</dbReference>
<dbReference type="Pfam" id="PF13516">
    <property type="entry name" value="LRR_6"/>
    <property type="match status" value="2"/>
</dbReference>
<dbReference type="OMA" id="KGMCALA"/>
<reference evidence="1" key="1">
    <citation type="submission" date="2025-08" db="UniProtKB">
        <authorList>
            <consortium name="Ensembl"/>
        </authorList>
    </citation>
    <scope>IDENTIFICATION</scope>
</reference>
<organism evidence="1 2">
    <name type="scientific">Eptatretus burgeri</name>
    <name type="common">Inshore hagfish</name>
    <dbReference type="NCBI Taxonomy" id="7764"/>
    <lineage>
        <taxon>Eukaryota</taxon>
        <taxon>Metazoa</taxon>
        <taxon>Chordata</taxon>
        <taxon>Craniata</taxon>
        <taxon>Vertebrata</taxon>
        <taxon>Cyclostomata</taxon>
        <taxon>Myxini</taxon>
        <taxon>Myxiniformes</taxon>
        <taxon>Myxinidae</taxon>
        <taxon>Eptatretinae</taxon>
        <taxon>Eptatretus</taxon>
    </lineage>
</organism>
<dbReference type="InterPro" id="IPR042419">
    <property type="entry name" value="LRC31"/>
</dbReference>
<dbReference type="PANTHER" id="PTHR24109:SF3">
    <property type="entry name" value="LEUCINE-RICH REPEAT-CONTAINING PROTEIN 31"/>
    <property type="match status" value="1"/>
</dbReference>
<name>A0A8C4NNX1_EPTBU</name>
<dbReference type="PANTHER" id="PTHR24109">
    <property type="entry name" value="LEUCINE-RICH REPEAT-CONTAINING PROTEIN 31"/>
    <property type="match status" value="1"/>
</dbReference>
<dbReference type="AlphaFoldDB" id="A0A8C4NNX1"/>
<protein>
    <submittedName>
        <fullName evidence="1">Uncharacterized protein</fullName>
    </submittedName>
</protein>